<dbReference type="InterPro" id="IPR044429">
    <property type="entry name" value="SETD4_SET"/>
</dbReference>
<dbReference type="PANTHER" id="PTHR13271:SF47">
    <property type="entry name" value="ACTIN-HISTIDINE N-METHYLTRANSFERASE"/>
    <property type="match status" value="1"/>
</dbReference>
<name>A0A0C9XUH4_9AGAR</name>
<evidence type="ECO:0000313" key="6">
    <source>
        <dbReference type="EMBL" id="KIK08646.1"/>
    </source>
</evidence>
<evidence type="ECO:0000259" key="5">
    <source>
        <dbReference type="PROSITE" id="PS50280"/>
    </source>
</evidence>
<feature type="signal peptide" evidence="4">
    <location>
        <begin position="1"/>
        <end position="24"/>
    </location>
</feature>
<protein>
    <recommendedName>
        <fullName evidence="5">SET domain-containing protein</fullName>
    </recommendedName>
</protein>
<organism evidence="6 7">
    <name type="scientific">Laccaria amethystina LaAM-08-1</name>
    <dbReference type="NCBI Taxonomy" id="1095629"/>
    <lineage>
        <taxon>Eukaryota</taxon>
        <taxon>Fungi</taxon>
        <taxon>Dikarya</taxon>
        <taxon>Basidiomycota</taxon>
        <taxon>Agaricomycotina</taxon>
        <taxon>Agaricomycetes</taxon>
        <taxon>Agaricomycetidae</taxon>
        <taxon>Agaricales</taxon>
        <taxon>Agaricineae</taxon>
        <taxon>Hydnangiaceae</taxon>
        <taxon>Laccaria</taxon>
    </lineage>
</organism>
<proteinExistence type="predicted"/>
<dbReference type="Gene3D" id="3.90.1410.10">
    <property type="entry name" value="set domain protein methyltransferase, domain 1"/>
    <property type="match status" value="1"/>
</dbReference>
<dbReference type="GO" id="GO:0032259">
    <property type="term" value="P:methylation"/>
    <property type="evidence" value="ECO:0007669"/>
    <property type="project" value="UniProtKB-KW"/>
</dbReference>
<keyword evidence="3" id="KW-0949">S-adenosyl-L-methionine</keyword>
<dbReference type="CDD" id="cd19177">
    <property type="entry name" value="SET_SETD4"/>
    <property type="match status" value="1"/>
</dbReference>
<dbReference type="AlphaFoldDB" id="A0A0C9XUH4"/>
<evidence type="ECO:0000256" key="3">
    <source>
        <dbReference type="ARBA" id="ARBA00022691"/>
    </source>
</evidence>
<sequence length="470" mass="53417">MSTNVGLPMARLWPSLLLWLDGHGMETSTLPVEPREIPGAGYGLVAVRHIPPATPIFTVPASALLNRDTLQPHYSPNPVLSGTQLISLHLLIYRPIDHLPSTDPLFGPYISVLPTSFHAHPLTWLWKERIERNANSVESHLLALLPPRVVRDLERVARTFYADWDKVYTYLQEHSYVQARMSYRPAEAPISDVVLQQNFLWAWLNVNTRCIYHRLRKSQSDPDNMTLCPILDFANHTAQSTPLLMPRNVTNVAPGKKGREDLTFFSPEDTWAAPGQELFLKYGAHSNCTLFVEYGFLTRATERELLRGSAQADVDVGQAIERLIEGKGNAGVWMKDWLEAEGNWSIHTSPAPAHPSYRLITTLRLYHVLGADSDLPENPDEVLDEWRKTTLGEREMISEQNEALWKATLSCICNIIIREAEAGVAQVERRASECTVDWENWMYENIEMLWQEELYTAKAVVRSIEEGVQF</sequence>
<dbReference type="EMBL" id="KN838541">
    <property type="protein sequence ID" value="KIK08646.1"/>
    <property type="molecule type" value="Genomic_DNA"/>
</dbReference>
<keyword evidence="4" id="KW-0732">Signal</keyword>
<reference evidence="7" key="2">
    <citation type="submission" date="2015-01" db="EMBL/GenBank/DDBJ databases">
        <title>Evolutionary Origins and Diversification of the Mycorrhizal Mutualists.</title>
        <authorList>
            <consortium name="DOE Joint Genome Institute"/>
            <consortium name="Mycorrhizal Genomics Consortium"/>
            <person name="Kohler A."/>
            <person name="Kuo A."/>
            <person name="Nagy L.G."/>
            <person name="Floudas D."/>
            <person name="Copeland A."/>
            <person name="Barry K.W."/>
            <person name="Cichocki N."/>
            <person name="Veneault-Fourrey C."/>
            <person name="LaButti K."/>
            <person name="Lindquist E.A."/>
            <person name="Lipzen A."/>
            <person name="Lundell T."/>
            <person name="Morin E."/>
            <person name="Murat C."/>
            <person name="Riley R."/>
            <person name="Ohm R."/>
            <person name="Sun H."/>
            <person name="Tunlid A."/>
            <person name="Henrissat B."/>
            <person name="Grigoriev I.V."/>
            <person name="Hibbett D.S."/>
            <person name="Martin F."/>
        </authorList>
    </citation>
    <scope>NUCLEOTIDE SEQUENCE [LARGE SCALE GENOMIC DNA]</scope>
    <source>
        <strain evidence="7">LaAM-08-1</strain>
    </source>
</reference>
<dbReference type="PANTHER" id="PTHR13271">
    <property type="entry name" value="UNCHARACTERIZED PUTATIVE METHYLTRANSFERASE"/>
    <property type="match status" value="1"/>
</dbReference>
<evidence type="ECO:0000256" key="1">
    <source>
        <dbReference type="ARBA" id="ARBA00022603"/>
    </source>
</evidence>
<gene>
    <name evidence="6" type="ORF">K443DRAFT_528399</name>
</gene>
<feature type="domain" description="SET" evidence="5">
    <location>
        <begin position="30"/>
        <end position="283"/>
    </location>
</feature>
<dbReference type="HOGENOM" id="CLU_041939_2_1_1"/>
<evidence type="ECO:0000313" key="7">
    <source>
        <dbReference type="Proteomes" id="UP000054477"/>
    </source>
</evidence>
<evidence type="ECO:0000256" key="2">
    <source>
        <dbReference type="ARBA" id="ARBA00022679"/>
    </source>
</evidence>
<dbReference type="PROSITE" id="PS50280">
    <property type="entry name" value="SET"/>
    <property type="match status" value="1"/>
</dbReference>
<dbReference type="InterPro" id="IPR001214">
    <property type="entry name" value="SET_dom"/>
</dbReference>
<keyword evidence="7" id="KW-1185">Reference proteome</keyword>
<keyword evidence="1" id="KW-0489">Methyltransferase</keyword>
<dbReference type="InterPro" id="IPR050600">
    <property type="entry name" value="SETD3_SETD6_MTase"/>
</dbReference>
<reference evidence="6 7" key="1">
    <citation type="submission" date="2014-04" db="EMBL/GenBank/DDBJ databases">
        <authorList>
            <consortium name="DOE Joint Genome Institute"/>
            <person name="Kuo A."/>
            <person name="Kohler A."/>
            <person name="Nagy L.G."/>
            <person name="Floudas D."/>
            <person name="Copeland A."/>
            <person name="Barry K.W."/>
            <person name="Cichocki N."/>
            <person name="Veneault-Fourrey C."/>
            <person name="LaButti K."/>
            <person name="Lindquist E.A."/>
            <person name="Lipzen A."/>
            <person name="Lundell T."/>
            <person name="Morin E."/>
            <person name="Murat C."/>
            <person name="Sun H."/>
            <person name="Tunlid A."/>
            <person name="Henrissat B."/>
            <person name="Grigoriev I.V."/>
            <person name="Hibbett D.S."/>
            <person name="Martin F."/>
            <person name="Nordberg H.P."/>
            <person name="Cantor M.N."/>
            <person name="Hua S.X."/>
        </authorList>
    </citation>
    <scope>NUCLEOTIDE SEQUENCE [LARGE SCALE GENOMIC DNA]</scope>
    <source>
        <strain evidence="6 7">LaAM-08-1</strain>
    </source>
</reference>
<accession>A0A0C9XUH4</accession>
<dbReference type="GO" id="GO:0016279">
    <property type="term" value="F:protein-lysine N-methyltransferase activity"/>
    <property type="evidence" value="ECO:0007669"/>
    <property type="project" value="InterPro"/>
</dbReference>
<evidence type="ECO:0000256" key="4">
    <source>
        <dbReference type="SAM" id="SignalP"/>
    </source>
</evidence>
<dbReference type="OrthoDB" id="341421at2759"/>
<dbReference type="InterPro" id="IPR046341">
    <property type="entry name" value="SET_dom_sf"/>
</dbReference>
<feature type="chain" id="PRO_5002222993" description="SET domain-containing protein" evidence="4">
    <location>
        <begin position="25"/>
        <end position="470"/>
    </location>
</feature>
<dbReference type="STRING" id="1095629.A0A0C9XUH4"/>
<keyword evidence="2" id="KW-0808">Transferase</keyword>
<dbReference type="Proteomes" id="UP000054477">
    <property type="component" value="Unassembled WGS sequence"/>
</dbReference>
<dbReference type="SUPFAM" id="SSF82199">
    <property type="entry name" value="SET domain"/>
    <property type="match status" value="1"/>
</dbReference>